<feature type="domain" description="Peptidase S9 prolyl oligopeptidase catalytic" evidence="3">
    <location>
        <begin position="422"/>
        <end position="631"/>
    </location>
</feature>
<accession>A0A6G4QW78</accession>
<dbReference type="InterPro" id="IPR001375">
    <property type="entry name" value="Peptidase_S9_cat"/>
</dbReference>
<feature type="chain" id="PRO_5026309856" evidence="2">
    <location>
        <begin position="21"/>
        <end position="635"/>
    </location>
</feature>
<protein>
    <submittedName>
        <fullName evidence="4">S9 family peptidase</fullName>
    </submittedName>
</protein>
<evidence type="ECO:0000256" key="2">
    <source>
        <dbReference type="SAM" id="SignalP"/>
    </source>
</evidence>
<keyword evidence="2" id="KW-0732">Signal</keyword>
<feature type="signal peptide" evidence="2">
    <location>
        <begin position="1"/>
        <end position="20"/>
    </location>
</feature>
<reference evidence="4" key="1">
    <citation type="submission" date="2020-02" db="EMBL/GenBank/DDBJ databases">
        <authorList>
            <person name="Gao J."/>
            <person name="Sun J."/>
        </authorList>
    </citation>
    <scope>NUCLEOTIDE SEQUENCE</scope>
    <source>
        <strain evidence="4">602-2</strain>
    </source>
</reference>
<dbReference type="PANTHER" id="PTHR42776:SF27">
    <property type="entry name" value="DIPEPTIDYL PEPTIDASE FAMILY MEMBER 6"/>
    <property type="match status" value="1"/>
</dbReference>
<comment type="caution">
    <text evidence="4">The sequence shown here is derived from an EMBL/GenBank/DDBJ whole genome shotgun (WGS) entry which is preliminary data.</text>
</comment>
<dbReference type="EMBL" id="JAAKGT010000003">
    <property type="protein sequence ID" value="NGM49801.1"/>
    <property type="molecule type" value="Genomic_DNA"/>
</dbReference>
<organism evidence="4">
    <name type="scientific">Caulobacter sp. 602-2</name>
    <dbReference type="NCBI Taxonomy" id="2710887"/>
    <lineage>
        <taxon>Bacteria</taxon>
        <taxon>Pseudomonadati</taxon>
        <taxon>Pseudomonadota</taxon>
        <taxon>Alphaproteobacteria</taxon>
        <taxon>Caulobacterales</taxon>
        <taxon>Caulobacteraceae</taxon>
        <taxon>Caulobacter</taxon>
    </lineage>
</organism>
<dbReference type="AlphaFoldDB" id="A0A6G4QW78"/>
<evidence type="ECO:0000313" key="4">
    <source>
        <dbReference type="EMBL" id="NGM49801.1"/>
    </source>
</evidence>
<dbReference type="GO" id="GO:0006508">
    <property type="term" value="P:proteolysis"/>
    <property type="evidence" value="ECO:0007669"/>
    <property type="project" value="InterPro"/>
</dbReference>
<dbReference type="GO" id="GO:0004252">
    <property type="term" value="F:serine-type endopeptidase activity"/>
    <property type="evidence" value="ECO:0007669"/>
    <property type="project" value="TreeGrafter"/>
</dbReference>
<name>A0A6G4QW78_9CAUL</name>
<dbReference type="SUPFAM" id="SSF82171">
    <property type="entry name" value="DPP6 N-terminal domain-like"/>
    <property type="match status" value="1"/>
</dbReference>
<dbReference type="InterPro" id="IPR029058">
    <property type="entry name" value="AB_hydrolase_fold"/>
</dbReference>
<evidence type="ECO:0000259" key="3">
    <source>
        <dbReference type="Pfam" id="PF00326"/>
    </source>
</evidence>
<dbReference type="SUPFAM" id="SSF53474">
    <property type="entry name" value="alpha/beta-Hydrolases"/>
    <property type="match status" value="1"/>
</dbReference>
<dbReference type="PANTHER" id="PTHR42776">
    <property type="entry name" value="SERINE PEPTIDASE S9 FAMILY MEMBER"/>
    <property type="match status" value="1"/>
</dbReference>
<dbReference type="Pfam" id="PF00326">
    <property type="entry name" value="Peptidase_S9"/>
    <property type="match status" value="1"/>
</dbReference>
<evidence type="ECO:0000256" key="1">
    <source>
        <dbReference type="ARBA" id="ARBA00022801"/>
    </source>
</evidence>
<sequence length="635" mass="68874">MRIWIAAAAFAALLSGGAQAAPLDAYGRLPAISEVALSSNGERLAFVAEVRDERRVVAFDIKSGKPVATARLGATKVRGIDWAGDQSVIVLTSTTAGLYRYGVDLIEWEQPQVLDVKTGKVSLLLKPQRSTPGGARHRPVVREYGDHSTVYFDSAINTGQMEVVMFGIDPANGRVSMSYIASRKVRDWIISPEGEIIGRGVYDADEGAFKVEAGKGRAWKTIYSAESSIGRTHLIGLGRDGAKFLITRRDADGRTGLAELDQAGTLTPLKSPPDPASIFFHRKTQALVALGYGGDDPRYAFYDRTLAERWGAVLGLFPDSRLQLVDFDADMKRLLVRVETSVDAGSYHVVDFRGDEPTALAVGVAYPDLEPEDLSEVSRVTFKAADGLDLDGYLTLPRGRQAKALPLIVLPHGGPEAHDEPGFDWWSQGLASRGYAVLRVNFRGSDHKDVAFRDAGFGEWGGKMQTDLSDGVRHLAKEGIIDPKRVCIVGASYGGYAALAGATIDTGVYRCAVSVAGVSDLKAMLAEEKVSGDGSGLRYWRRFMGADKNPELAVARSPARLAAKADAPILLMHGRDDTVVPYDQSTRMAEALKAAGKPYTLVPLDNEDHWLSREATRQRMLTETVTFVEKHNPPN</sequence>
<keyword evidence="1" id="KW-0378">Hydrolase</keyword>
<proteinExistence type="predicted"/>
<dbReference type="RefSeq" id="WP_165258049.1">
    <property type="nucleotide sequence ID" value="NZ_JAAKGT010000003.1"/>
</dbReference>
<dbReference type="Gene3D" id="3.40.50.1820">
    <property type="entry name" value="alpha/beta hydrolase"/>
    <property type="match status" value="1"/>
</dbReference>
<gene>
    <name evidence="4" type="ORF">G5B46_09315</name>
</gene>